<evidence type="ECO:0000313" key="6">
    <source>
        <dbReference type="EMBL" id="ETA66565.1"/>
    </source>
</evidence>
<dbReference type="PANTHER" id="PTHR43780:SF2">
    <property type="entry name" value="1-AMINOCYCLOPROPANE-1-CARBOXYLATE DEAMINASE-RELATED"/>
    <property type="match status" value="1"/>
</dbReference>
<name>W9DNP5_9PSEU</name>
<reference evidence="6 7" key="1">
    <citation type="submission" date="2013-08" db="EMBL/GenBank/DDBJ databases">
        <authorList>
            <consortium name="DOE Joint Genome Institute"/>
            <person name="Klenk H.-P."/>
            <person name="Huntemann M."/>
            <person name="Han J."/>
            <person name="Chen A."/>
            <person name="Kyrpides N."/>
            <person name="Mavromatis K."/>
            <person name="Markowitz V."/>
            <person name="Palaniappan K."/>
            <person name="Ivanova N."/>
            <person name="Schaumberg A."/>
            <person name="Pati A."/>
            <person name="Liolios K."/>
            <person name="Nordberg H.P."/>
            <person name="Cantor M.N."/>
            <person name="Hua S.X."/>
            <person name="Woyke T."/>
        </authorList>
    </citation>
    <scope>NUCLEOTIDE SEQUENCE [LARGE SCALE GENOMIC DNA]</scope>
    <source>
        <strain evidence="6 7">YIM 93223</strain>
    </source>
</reference>
<dbReference type="Proteomes" id="UP000054357">
    <property type="component" value="Unassembled WGS sequence"/>
</dbReference>
<sequence>MRVDLGSFSRAELAPLPTPLEDCPRLAEHLGGPPILIKRDDATLVGAGGNKVRKLEYLLGKAQADGADTVITFGAVQTNHGRQTAAACARLGLRCQLVLTELVPRSDDAYLRSGNILLDTVFGAEVHICPGEDETVETFQRLMSEAEKEGRNVAVLPLGGSDAVGVLGYANAAAELTGQLAERGTTASKVVVPCSSGGTVAGLVLGTALLGSDLMIHAACVSHSASETEHTVATLLADAADMLGVHTPSLDRVSFDDSVLGAGYGIPDERVWRAIRLVGTMTGIPLDPVYSGKAAALLIDTVSESGGGAPVVFLHTGGMPGLFGYASEASTELAAVSNMTSAVQDTMS</sequence>
<evidence type="ECO:0000256" key="4">
    <source>
        <dbReference type="PIRSR" id="PIRSR006278-2"/>
    </source>
</evidence>
<dbReference type="Gene3D" id="3.40.50.1100">
    <property type="match status" value="2"/>
</dbReference>
<dbReference type="EMBL" id="AZAK01000001">
    <property type="protein sequence ID" value="ETA66565.1"/>
    <property type="molecule type" value="Genomic_DNA"/>
</dbReference>
<evidence type="ECO:0000256" key="1">
    <source>
        <dbReference type="ARBA" id="ARBA00001933"/>
    </source>
</evidence>
<comment type="cofactor">
    <cofactor evidence="1">
        <name>pyridoxal 5'-phosphate</name>
        <dbReference type="ChEBI" id="CHEBI:597326"/>
    </cofactor>
</comment>
<dbReference type="AlphaFoldDB" id="W9DNP5"/>
<keyword evidence="3 4" id="KW-0663">Pyridoxal phosphate</keyword>
<gene>
    <name evidence="6" type="ORF">AmyhaDRAFT_0325</name>
</gene>
<keyword evidence="6" id="KW-0456">Lyase</keyword>
<dbReference type="PIRSF" id="PIRSF006278">
    <property type="entry name" value="ACCD_DCysDesulf"/>
    <property type="match status" value="1"/>
</dbReference>
<dbReference type="InterPro" id="IPR027278">
    <property type="entry name" value="ACCD_DCysDesulf"/>
</dbReference>
<accession>W9DNP5</accession>
<feature type="modified residue" description="N6-(pyridoxal phosphate)lysine" evidence="4">
    <location>
        <position position="51"/>
    </location>
</feature>
<evidence type="ECO:0000259" key="5">
    <source>
        <dbReference type="Pfam" id="PF00291"/>
    </source>
</evidence>
<dbReference type="Pfam" id="PF00291">
    <property type="entry name" value="PALP"/>
    <property type="match status" value="1"/>
</dbReference>
<keyword evidence="7" id="KW-1185">Reference proteome</keyword>
<dbReference type="GO" id="GO:1901605">
    <property type="term" value="P:alpha-amino acid metabolic process"/>
    <property type="evidence" value="ECO:0007669"/>
    <property type="project" value="UniProtKB-ARBA"/>
</dbReference>
<evidence type="ECO:0000313" key="7">
    <source>
        <dbReference type="Proteomes" id="UP000054357"/>
    </source>
</evidence>
<dbReference type="InterPro" id="IPR001926">
    <property type="entry name" value="TrpB-like_PALP"/>
</dbReference>
<dbReference type="HOGENOM" id="CLU_048897_1_0_11"/>
<comment type="caution">
    <text evidence="6">The sequence shown here is derived from an EMBL/GenBank/DDBJ whole genome shotgun (WGS) entry which is preliminary data.</text>
</comment>
<dbReference type="RefSeq" id="WP_051399420.1">
    <property type="nucleotide sequence ID" value="NZ_KI632509.1"/>
</dbReference>
<dbReference type="OrthoDB" id="9801249at2"/>
<dbReference type="PATRIC" id="fig|592678.3.peg.326"/>
<dbReference type="InterPro" id="IPR036052">
    <property type="entry name" value="TrpB-like_PALP_sf"/>
</dbReference>
<protein>
    <submittedName>
        <fullName evidence="6">1-aminocyclopropane-1-carboxylate deaminase</fullName>
        <ecNumber evidence="6">4.4.1.15</ecNumber>
    </submittedName>
</protein>
<proteinExistence type="inferred from homology"/>
<organism evidence="6 7">
    <name type="scientific">Haloechinothrix halophila YIM 93223</name>
    <dbReference type="NCBI Taxonomy" id="592678"/>
    <lineage>
        <taxon>Bacteria</taxon>
        <taxon>Bacillati</taxon>
        <taxon>Actinomycetota</taxon>
        <taxon>Actinomycetes</taxon>
        <taxon>Pseudonocardiales</taxon>
        <taxon>Pseudonocardiaceae</taxon>
        <taxon>Haloechinothrix</taxon>
    </lineage>
</organism>
<evidence type="ECO:0000256" key="3">
    <source>
        <dbReference type="ARBA" id="ARBA00022898"/>
    </source>
</evidence>
<dbReference type="PANTHER" id="PTHR43780">
    <property type="entry name" value="1-AMINOCYCLOPROPANE-1-CARBOXYLATE DEAMINASE-RELATED"/>
    <property type="match status" value="1"/>
</dbReference>
<comment type="similarity">
    <text evidence="2">Belongs to the ACC deaminase/D-cysteine desulfhydrase family.</text>
</comment>
<evidence type="ECO:0000256" key="2">
    <source>
        <dbReference type="ARBA" id="ARBA00008639"/>
    </source>
</evidence>
<dbReference type="EC" id="4.4.1.15" evidence="6"/>
<dbReference type="SUPFAM" id="SSF53686">
    <property type="entry name" value="Tryptophan synthase beta subunit-like PLP-dependent enzymes"/>
    <property type="match status" value="1"/>
</dbReference>
<dbReference type="GO" id="GO:0019148">
    <property type="term" value="F:D-cysteine desulfhydrase activity"/>
    <property type="evidence" value="ECO:0007669"/>
    <property type="project" value="UniProtKB-EC"/>
</dbReference>
<feature type="domain" description="Tryptophan synthase beta chain-like PALP" evidence="5">
    <location>
        <begin position="14"/>
        <end position="317"/>
    </location>
</feature>